<evidence type="ECO:0000256" key="2">
    <source>
        <dbReference type="ARBA" id="ARBA00022801"/>
    </source>
</evidence>
<dbReference type="InterPro" id="IPR002421">
    <property type="entry name" value="5-3_exonuclease"/>
</dbReference>
<dbReference type="InterPro" id="IPR029060">
    <property type="entry name" value="PIN-like_dom_sf"/>
</dbReference>
<proteinExistence type="predicted"/>
<dbReference type="CDD" id="cd09859">
    <property type="entry name" value="PIN_53EXO"/>
    <property type="match status" value="1"/>
</dbReference>
<organism evidence="4">
    <name type="scientific">marine metagenome</name>
    <dbReference type="NCBI Taxonomy" id="408172"/>
    <lineage>
        <taxon>unclassified sequences</taxon>
        <taxon>metagenomes</taxon>
        <taxon>ecological metagenomes</taxon>
    </lineage>
</organism>
<feature type="non-terminal residue" evidence="4">
    <location>
        <position position="142"/>
    </location>
</feature>
<evidence type="ECO:0000259" key="3">
    <source>
        <dbReference type="SMART" id="SM00475"/>
    </source>
</evidence>
<keyword evidence="1" id="KW-0540">Nuclease</keyword>
<gene>
    <name evidence="4" type="ORF">METZ01_LOCUS122304</name>
</gene>
<dbReference type="PANTHER" id="PTHR42646">
    <property type="entry name" value="FLAP ENDONUCLEASE XNI"/>
    <property type="match status" value="1"/>
</dbReference>
<dbReference type="Gene3D" id="3.40.50.1010">
    <property type="entry name" value="5'-nuclease"/>
    <property type="match status" value="1"/>
</dbReference>
<dbReference type="GO" id="GO:0033567">
    <property type="term" value="P:DNA replication, Okazaki fragment processing"/>
    <property type="evidence" value="ECO:0007669"/>
    <property type="project" value="InterPro"/>
</dbReference>
<sequence length="142" mass="15626">MSEKKLLLVDGSSYLYRAFHALPDLTSASGQPTGAIYGVLTMLQKLIKAEQPDFVAIVFDLPDKTFRHDLYPDYKANRQATPKDLISQIQPLHTAIQHLGLPLITQSGFEADDIIGTLAKQAESQNIQSLIATGDKDFAQLV</sequence>
<reference evidence="4" key="1">
    <citation type="submission" date="2018-05" db="EMBL/GenBank/DDBJ databases">
        <authorList>
            <person name="Lanie J.A."/>
            <person name="Ng W.-L."/>
            <person name="Kazmierczak K.M."/>
            <person name="Andrzejewski T.M."/>
            <person name="Davidsen T.M."/>
            <person name="Wayne K.J."/>
            <person name="Tettelin H."/>
            <person name="Glass J.I."/>
            <person name="Rusch D."/>
            <person name="Podicherti R."/>
            <person name="Tsui H.-C.T."/>
            <person name="Winkler M.E."/>
        </authorList>
    </citation>
    <scope>NUCLEOTIDE SEQUENCE</scope>
</reference>
<name>A0A381XXU2_9ZZZZ</name>
<accession>A0A381XXU2</accession>
<dbReference type="InterPro" id="IPR038969">
    <property type="entry name" value="FEN"/>
</dbReference>
<dbReference type="AlphaFoldDB" id="A0A381XXU2"/>
<dbReference type="InterPro" id="IPR020046">
    <property type="entry name" value="5-3_exonucl_a-hlix_arch_N"/>
</dbReference>
<dbReference type="GO" id="GO:0003677">
    <property type="term" value="F:DNA binding"/>
    <property type="evidence" value="ECO:0007669"/>
    <property type="project" value="InterPro"/>
</dbReference>
<dbReference type="EMBL" id="UINC01016731">
    <property type="protein sequence ID" value="SVA69450.1"/>
    <property type="molecule type" value="Genomic_DNA"/>
</dbReference>
<dbReference type="PANTHER" id="PTHR42646:SF2">
    <property type="entry name" value="5'-3' EXONUCLEASE FAMILY PROTEIN"/>
    <property type="match status" value="1"/>
</dbReference>
<dbReference type="SUPFAM" id="SSF88723">
    <property type="entry name" value="PIN domain-like"/>
    <property type="match status" value="1"/>
</dbReference>
<dbReference type="GO" id="GO:0008409">
    <property type="term" value="F:5'-3' exonuclease activity"/>
    <property type="evidence" value="ECO:0007669"/>
    <property type="project" value="InterPro"/>
</dbReference>
<dbReference type="Pfam" id="PF02739">
    <property type="entry name" value="5_3_exonuc_N"/>
    <property type="match status" value="1"/>
</dbReference>
<protein>
    <recommendedName>
        <fullName evidence="3">5'-3' exonuclease domain-containing protein</fullName>
    </recommendedName>
</protein>
<dbReference type="GO" id="GO:0017108">
    <property type="term" value="F:5'-flap endonuclease activity"/>
    <property type="evidence" value="ECO:0007669"/>
    <property type="project" value="InterPro"/>
</dbReference>
<evidence type="ECO:0000313" key="4">
    <source>
        <dbReference type="EMBL" id="SVA69450.1"/>
    </source>
</evidence>
<feature type="domain" description="5'-3' exonuclease" evidence="3">
    <location>
        <begin position="4"/>
        <end position="142"/>
    </location>
</feature>
<dbReference type="FunFam" id="3.40.50.1010:FF:000001">
    <property type="entry name" value="DNA polymerase I"/>
    <property type="match status" value="1"/>
</dbReference>
<evidence type="ECO:0000256" key="1">
    <source>
        <dbReference type="ARBA" id="ARBA00022722"/>
    </source>
</evidence>
<keyword evidence="2" id="KW-0378">Hydrolase</keyword>
<dbReference type="SMART" id="SM00475">
    <property type="entry name" value="53EXOc"/>
    <property type="match status" value="1"/>
</dbReference>